<dbReference type="EMBL" id="AP014968">
    <property type="protein sequence ID" value="BAT16074.1"/>
    <property type="molecule type" value="Genomic_DNA"/>
</dbReference>
<reference evidence="2" key="1">
    <citation type="journal article" date="2005" name="Nature">
        <title>The map-based sequence of the rice genome.</title>
        <authorList>
            <consortium name="International rice genome sequencing project (IRGSP)"/>
            <person name="Matsumoto T."/>
            <person name="Wu J."/>
            <person name="Kanamori H."/>
            <person name="Katayose Y."/>
            <person name="Fujisawa M."/>
            <person name="Namiki N."/>
            <person name="Mizuno H."/>
            <person name="Yamamoto K."/>
            <person name="Antonio B.A."/>
            <person name="Baba T."/>
            <person name="Sakata K."/>
            <person name="Nagamura Y."/>
            <person name="Aoki H."/>
            <person name="Arikawa K."/>
            <person name="Arita K."/>
            <person name="Bito T."/>
            <person name="Chiden Y."/>
            <person name="Fujitsuka N."/>
            <person name="Fukunaka R."/>
            <person name="Hamada M."/>
            <person name="Harada C."/>
            <person name="Hayashi A."/>
            <person name="Hijishita S."/>
            <person name="Honda M."/>
            <person name="Hosokawa S."/>
            <person name="Ichikawa Y."/>
            <person name="Idonuma A."/>
            <person name="Iijima M."/>
            <person name="Ikeda M."/>
            <person name="Ikeno M."/>
            <person name="Ito K."/>
            <person name="Ito S."/>
            <person name="Ito T."/>
            <person name="Ito Y."/>
            <person name="Ito Y."/>
            <person name="Iwabuchi A."/>
            <person name="Kamiya K."/>
            <person name="Karasawa W."/>
            <person name="Kurita K."/>
            <person name="Katagiri S."/>
            <person name="Kikuta A."/>
            <person name="Kobayashi H."/>
            <person name="Kobayashi N."/>
            <person name="Machita K."/>
            <person name="Maehara T."/>
            <person name="Masukawa M."/>
            <person name="Mizubayashi T."/>
            <person name="Mukai Y."/>
            <person name="Nagasaki H."/>
            <person name="Nagata Y."/>
            <person name="Naito S."/>
            <person name="Nakashima M."/>
            <person name="Nakama Y."/>
            <person name="Nakamichi Y."/>
            <person name="Nakamura M."/>
            <person name="Meguro A."/>
            <person name="Negishi M."/>
            <person name="Ohta I."/>
            <person name="Ohta T."/>
            <person name="Okamoto M."/>
            <person name="Ono N."/>
            <person name="Saji S."/>
            <person name="Sakaguchi M."/>
            <person name="Sakai K."/>
            <person name="Shibata M."/>
            <person name="Shimokawa T."/>
            <person name="Song J."/>
            <person name="Takazaki Y."/>
            <person name="Terasawa K."/>
            <person name="Tsugane M."/>
            <person name="Tsuji K."/>
            <person name="Ueda S."/>
            <person name="Waki K."/>
            <person name="Yamagata H."/>
            <person name="Yamamoto M."/>
            <person name="Yamamoto S."/>
            <person name="Yamane H."/>
            <person name="Yoshiki S."/>
            <person name="Yoshihara R."/>
            <person name="Yukawa K."/>
            <person name="Zhong H."/>
            <person name="Yano M."/>
            <person name="Yuan Q."/>
            <person name="Ouyang S."/>
            <person name="Liu J."/>
            <person name="Jones K.M."/>
            <person name="Gansberger K."/>
            <person name="Moffat K."/>
            <person name="Hill J."/>
            <person name="Bera J."/>
            <person name="Fadrosh D."/>
            <person name="Jin S."/>
            <person name="Johri S."/>
            <person name="Kim M."/>
            <person name="Overton L."/>
            <person name="Reardon M."/>
            <person name="Tsitrin T."/>
            <person name="Vuong H."/>
            <person name="Weaver B."/>
            <person name="Ciecko A."/>
            <person name="Tallon L."/>
            <person name="Jackson J."/>
            <person name="Pai G."/>
            <person name="Aken S.V."/>
            <person name="Utterback T."/>
            <person name="Reidmuller S."/>
            <person name="Feldblyum T."/>
            <person name="Hsiao J."/>
            <person name="Zismann V."/>
            <person name="Iobst S."/>
            <person name="de Vazeille A.R."/>
            <person name="Buell C.R."/>
            <person name="Ying K."/>
            <person name="Li Y."/>
            <person name="Lu T."/>
            <person name="Huang Y."/>
            <person name="Zhao Q."/>
            <person name="Feng Q."/>
            <person name="Zhang L."/>
            <person name="Zhu J."/>
            <person name="Weng Q."/>
            <person name="Mu J."/>
            <person name="Lu Y."/>
            <person name="Fan D."/>
            <person name="Liu Y."/>
            <person name="Guan J."/>
            <person name="Zhang Y."/>
            <person name="Yu S."/>
            <person name="Liu X."/>
            <person name="Zhang Y."/>
            <person name="Hong G."/>
            <person name="Han B."/>
            <person name="Choisne N."/>
            <person name="Demange N."/>
            <person name="Orjeda G."/>
            <person name="Samain S."/>
            <person name="Cattolico L."/>
            <person name="Pelletier E."/>
            <person name="Couloux A."/>
            <person name="Segurens B."/>
            <person name="Wincker P."/>
            <person name="D'Hont A."/>
            <person name="Scarpelli C."/>
            <person name="Weissenbach J."/>
            <person name="Salanoubat M."/>
            <person name="Quetier F."/>
            <person name="Yu Y."/>
            <person name="Kim H.R."/>
            <person name="Rambo T."/>
            <person name="Currie J."/>
            <person name="Collura K."/>
            <person name="Luo M."/>
            <person name="Yang T."/>
            <person name="Ammiraju J.S.S."/>
            <person name="Engler F."/>
            <person name="Soderlund C."/>
            <person name="Wing R.A."/>
            <person name="Palmer L.E."/>
            <person name="de la Bastide M."/>
            <person name="Spiegel L."/>
            <person name="Nascimento L."/>
            <person name="Zutavern T."/>
            <person name="O'Shaughnessy A."/>
            <person name="Dike S."/>
            <person name="Dedhia N."/>
            <person name="Preston R."/>
            <person name="Balija V."/>
            <person name="McCombie W.R."/>
            <person name="Chow T."/>
            <person name="Chen H."/>
            <person name="Chung M."/>
            <person name="Chen C."/>
            <person name="Shaw J."/>
            <person name="Wu H."/>
            <person name="Hsiao K."/>
            <person name="Chao Y."/>
            <person name="Chu M."/>
            <person name="Cheng C."/>
            <person name="Hour A."/>
            <person name="Lee P."/>
            <person name="Lin S."/>
            <person name="Lin Y."/>
            <person name="Liou J."/>
            <person name="Liu S."/>
            <person name="Hsing Y."/>
            <person name="Raghuvanshi S."/>
            <person name="Mohanty A."/>
            <person name="Bharti A.K."/>
            <person name="Gaur A."/>
            <person name="Gupta V."/>
            <person name="Kumar D."/>
            <person name="Ravi V."/>
            <person name="Vij S."/>
            <person name="Kapur A."/>
            <person name="Khurana P."/>
            <person name="Khurana P."/>
            <person name="Khurana J.P."/>
            <person name="Tyagi A.K."/>
            <person name="Gaikwad K."/>
            <person name="Singh A."/>
            <person name="Dalal V."/>
            <person name="Srivastava S."/>
            <person name="Dixit A."/>
            <person name="Pal A.K."/>
            <person name="Ghazi I.A."/>
            <person name="Yadav M."/>
            <person name="Pandit A."/>
            <person name="Bhargava A."/>
            <person name="Sureshbabu K."/>
            <person name="Batra K."/>
            <person name="Sharma T.R."/>
            <person name="Mohapatra T."/>
            <person name="Singh N.K."/>
            <person name="Messing J."/>
            <person name="Nelson A.B."/>
            <person name="Fuks G."/>
            <person name="Kavchok S."/>
            <person name="Keizer G."/>
            <person name="Linton E."/>
            <person name="Llaca V."/>
            <person name="Song R."/>
            <person name="Tanyolac B."/>
            <person name="Young S."/>
            <person name="Ho-Il K."/>
            <person name="Hahn J.H."/>
            <person name="Sangsakoo G."/>
            <person name="Vanavichit A."/>
            <person name="de Mattos Luiz.A.T."/>
            <person name="Zimmer P.D."/>
            <person name="Malone G."/>
            <person name="Dellagostin O."/>
            <person name="de Oliveira A.C."/>
            <person name="Bevan M."/>
            <person name="Bancroft I."/>
            <person name="Minx P."/>
            <person name="Cordum H."/>
            <person name="Wilson R."/>
            <person name="Cheng Z."/>
            <person name="Jin W."/>
            <person name="Jiang J."/>
            <person name="Leong S.A."/>
            <person name="Iwama H."/>
            <person name="Gojobori T."/>
            <person name="Itoh T."/>
            <person name="Niimura Y."/>
            <person name="Fujii Y."/>
            <person name="Habara T."/>
            <person name="Sakai H."/>
            <person name="Sato Y."/>
            <person name="Wilson G."/>
            <person name="Kumar K."/>
            <person name="McCouch S."/>
            <person name="Juretic N."/>
            <person name="Hoen D."/>
            <person name="Wright S."/>
            <person name="Bruskiewich R."/>
            <person name="Bureau T."/>
            <person name="Miyao A."/>
            <person name="Hirochika H."/>
            <person name="Nishikawa T."/>
            <person name="Kadowaki K."/>
            <person name="Sugiura M."/>
            <person name="Burr B."/>
            <person name="Sasaki T."/>
        </authorList>
    </citation>
    <scope>NUCLEOTIDE SEQUENCE [LARGE SCALE GENOMIC DNA]</scope>
    <source>
        <strain evidence="2">cv. Nipponbare</strain>
    </source>
</reference>
<dbReference type="Gramene" id="Os12t0171500-01">
    <property type="protein sequence ID" value="Os12t0171500-01"/>
    <property type="gene ID" value="Os12g0171500"/>
</dbReference>
<organism evidence="1 2">
    <name type="scientific">Oryza sativa subsp. japonica</name>
    <name type="common">Rice</name>
    <dbReference type="NCBI Taxonomy" id="39947"/>
    <lineage>
        <taxon>Eukaryota</taxon>
        <taxon>Viridiplantae</taxon>
        <taxon>Streptophyta</taxon>
        <taxon>Embryophyta</taxon>
        <taxon>Tracheophyta</taxon>
        <taxon>Spermatophyta</taxon>
        <taxon>Magnoliopsida</taxon>
        <taxon>Liliopsida</taxon>
        <taxon>Poales</taxon>
        <taxon>Poaceae</taxon>
        <taxon>BOP clade</taxon>
        <taxon>Oryzoideae</taxon>
        <taxon>Oryzeae</taxon>
        <taxon>Oryzinae</taxon>
        <taxon>Oryza</taxon>
        <taxon>Oryza sativa</taxon>
    </lineage>
</organism>
<name>A0A0N7KTN0_ORYSJ</name>
<dbReference type="Proteomes" id="UP000059680">
    <property type="component" value="Chromosome 12"/>
</dbReference>
<accession>A0A0N7KTN0</accession>
<evidence type="ECO:0000313" key="1">
    <source>
        <dbReference type="EMBL" id="BAT16074.1"/>
    </source>
</evidence>
<dbReference type="AlphaFoldDB" id="A0A0N7KTN0"/>
<reference evidence="1 2" key="3">
    <citation type="journal article" date="2013" name="Rice">
        <title>Improvement of the Oryza sativa Nipponbare reference genome using next generation sequence and optical map data.</title>
        <authorList>
            <person name="Kawahara Y."/>
            <person name="de la Bastide M."/>
            <person name="Hamilton J.P."/>
            <person name="Kanamori H."/>
            <person name="McCombie W.R."/>
            <person name="Ouyang S."/>
            <person name="Schwartz D.C."/>
            <person name="Tanaka T."/>
            <person name="Wu J."/>
            <person name="Zhou S."/>
            <person name="Childs K.L."/>
            <person name="Davidson R.M."/>
            <person name="Lin H."/>
            <person name="Quesada-Ocampo L."/>
            <person name="Vaillancourt B."/>
            <person name="Sakai H."/>
            <person name="Lee S.S."/>
            <person name="Kim J."/>
            <person name="Numa H."/>
            <person name="Itoh T."/>
            <person name="Buell C.R."/>
            <person name="Matsumoto T."/>
        </authorList>
    </citation>
    <scope>NUCLEOTIDE SEQUENCE [LARGE SCALE GENOMIC DNA]</scope>
    <source>
        <strain evidence="2">cv. Nipponbare</strain>
    </source>
</reference>
<keyword evidence="2" id="KW-1185">Reference proteome</keyword>
<evidence type="ECO:0000313" key="2">
    <source>
        <dbReference type="Proteomes" id="UP000059680"/>
    </source>
</evidence>
<dbReference type="PaxDb" id="39947-A0A0N7KTN0"/>
<reference evidence="1 2" key="2">
    <citation type="journal article" date="2013" name="Plant Cell Physiol.">
        <title>Rice Annotation Project Database (RAP-DB): an integrative and interactive database for rice genomics.</title>
        <authorList>
            <person name="Sakai H."/>
            <person name="Lee S.S."/>
            <person name="Tanaka T."/>
            <person name="Numa H."/>
            <person name="Kim J."/>
            <person name="Kawahara Y."/>
            <person name="Wakimoto H."/>
            <person name="Yang C.C."/>
            <person name="Iwamoto M."/>
            <person name="Abe T."/>
            <person name="Yamada Y."/>
            <person name="Muto A."/>
            <person name="Inokuchi H."/>
            <person name="Ikemura T."/>
            <person name="Matsumoto T."/>
            <person name="Sasaki T."/>
            <person name="Itoh T."/>
        </authorList>
    </citation>
    <scope>NUCLEOTIDE SEQUENCE [LARGE SCALE GENOMIC DNA]</scope>
    <source>
        <strain evidence="2">cv. Nipponbare</strain>
    </source>
</reference>
<dbReference type="InParanoid" id="A0A0N7KTN0"/>
<protein>
    <submittedName>
        <fullName evidence="1">Os12g0171500 protein</fullName>
    </submittedName>
</protein>
<gene>
    <name evidence="1" type="ordered locus">Os12g0171500</name>
    <name evidence="1" type="ORF">OSNPB_120171500</name>
</gene>
<proteinExistence type="predicted"/>
<sequence length="82" mass="9517">MWDRFLFSTPLMTRCHVSTLRSNQLATSAKAGSKTTKGVNLYQFLKLGDMLYPVLRLRDVIQPRARVEGGKIDLFQDFYKIY</sequence>